<evidence type="ECO:0000256" key="1">
    <source>
        <dbReference type="SAM" id="MobiDB-lite"/>
    </source>
</evidence>
<gene>
    <name evidence="2" type="ORF">F511_38749</name>
</gene>
<dbReference type="EMBL" id="KV012840">
    <property type="protein sequence ID" value="KZV24232.1"/>
    <property type="molecule type" value="Genomic_DNA"/>
</dbReference>
<dbReference type="Proteomes" id="UP000250235">
    <property type="component" value="Unassembled WGS sequence"/>
</dbReference>
<keyword evidence="3" id="KW-1185">Reference proteome</keyword>
<feature type="compositionally biased region" description="Polar residues" evidence="1">
    <location>
        <begin position="138"/>
        <end position="150"/>
    </location>
</feature>
<protein>
    <submittedName>
        <fullName evidence="2">Uncharacterized protein</fullName>
    </submittedName>
</protein>
<reference evidence="2 3" key="1">
    <citation type="journal article" date="2015" name="Proc. Natl. Acad. Sci. U.S.A.">
        <title>The resurrection genome of Boea hygrometrica: A blueprint for survival of dehydration.</title>
        <authorList>
            <person name="Xiao L."/>
            <person name="Yang G."/>
            <person name="Zhang L."/>
            <person name="Yang X."/>
            <person name="Zhao S."/>
            <person name="Ji Z."/>
            <person name="Zhou Q."/>
            <person name="Hu M."/>
            <person name="Wang Y."/>
            <person name="Chen M."/>
            <person name="Xu Y."/>
            <person name="Jin H."/>
            <person name="Xiao X."/>
            <person name="Hu G."/>
            <person name="Bao F."/>
            <person name="Hu Y."/>
            <person name="Wan P."/>
            <person name="Li L."/>
            <person name="Deng X."/>
            <person name="Kuang T."/>
            <person name="Xiang C."/>
            <person name="Zhu J.K."/>
            <person name="Oliver M.J."/>
            <person name="He Y."/>
        </authorList>
    </citation>
    <scope>NUCLEOTIDE SEQUENCE [LARGE SCALE GENOMIC DNA]</scope>
    <source>
        <strain evidence="3">cv. XS01</strain>
    </source>
</reference>
<accession>A0A2Z7AYB6</accession>
<sequence>MSKTNEPTQSCWVDLVIILPIQSNFTKRNSENLPNKTKKLRETAIQQQTNPHKKVDLREFLRGHIPNPWIKNPTFKYLPKVPKQNQQEISTENTKNKIKRIKKNSYKEHLWTGKRGQNCDTKSPSQSSKYWKQSQQSTETSPIQLSKAST</sequence>
<evidence type="ECO:0000313" key="2">
    <source>
        <dbReference type="EMBL" id="KZV24232.1"/>
    </source>
</evidence>
<organism evidence="2 3">
    <name type="scientific">Dorcoceras hygrometricum</name>
    <dbReference type="NCBI Taxonomy" id="472368"/>
    <lineage>
        <taxon>Eukaryota</taxon>
        <taxon>Viridiplantae</taxon>
        <taxon>Streptophyta</taxon>
        <taxon>Embryophyta</taxon>
        <taxon>Tracheophyta</taxon>
        <taxon>Spermatophyta</taxon>
        <taxon>Magnoliopsida</taxon>
        <taxon>eudicotyledons</taxon>
        <taxon>Gunneridae</taxon>
        <taxon>Pentapetalae</taxon>
        <taxon>asterids</taxon>
        <taxon>lamiids</taxon>
        <taxon>Lamiales</taxon>
        <taxon>Gesneriaceae</taxon>
        <taxon>Didymocarpoideae</taxon>
        <taxon>Trichosporeae</taxon>
        <taxon>Loxocarpinae</taxon>
        <taxon>Dorcoceras</taxon>
    </lineage>
</organism>
<dbReference type="AlphaFoldDB" id="A0A2Z7AYB6"/>
<feature type="region of interest" description="Disordered" evidence="1">
    <location>
        <begin position="80"/>
        <end position="150"/>
    </location>
</feature>
<evidence type="ECO:0000313" key="3">
    <source>
        <dbReference type="Proteomes" id="UP000250235"/>
    </source>
</evidence>
<proteinExistence type="predicted"/>
<feature type="compositionally biased region" description="Polar residues" evidence="1">
    <location>
        <begin position="83"/>
        <end position="93"/>
    </location>
</feature>
<feature type="compositionally biased region" description="Low complexity" evidence="1">
    <location>
        <begin position="122"/>
        <end position="137"/>
    </location>
</feature>
<name>A0A2Z7AYB6_9LAMI</name>